<dbReference type="SUPFAM" id="SSF46894">
    <property type="entry name" value="C-terminal effector domain of the bipartite response regulators"/>
    <property type="match status" value="1"/>
</dbReference>
<dbReference type="GO" id="GO:0003677">
    <property type="term" value="F:DNA binding"/>
    <property type="evidence" value="ECO:0007669"/>
    <property type="project" value="UniProtKB-KW"/>
</dbReference>
<dbReference type="PROSITE" id="PS00622">
    <property type="entry name" value="HTH_LUXR_1"/>
    <property type="match status" value="1"/>
</dbReference>
<protein>
    <recommendedName>
        <fullName evidence="4">HTH luxR-type domain-containing protein</fullName>
    </recommendedName>
</protein>
<reference evidence="5 6" key="1">
    <citation type="submission" date="2019-06" db="EMBL/GenBank/DDBJ databases">
        <authorList>
            <person name="Li M."/>
        </authorList>
    </citation>
    <scope>NUCLEOTIDE SEQUENCE [LARGE SCALE GENOMIC DNA]</scope>
    <source>
        <strain evidence="5 6">BGMRC2036</strain>
    </source>
</reference>
<dbReference type="InterPro" id="IPR016032">
    <property type="entry name" value="Sig_transdc_resp-reg_C-effctor"/>
</dbReference>
<dbReference type="InterPro" id="IPR011990">
    <property type="entry name" value="TPR-like_helical_dom_sf"/>
</dbReference>
<dbReference type="Gene3D" id="1.10.10.10">
    <property type="entry name" value="Winged helix-like DNA-binding domain superfamily/Winged helix DNA-binding domain"/>
    <property type="match status" value="1"/>
</dbReference>
<gene>
    <name evidence="5" type="ORF">FJU08_02565</name>
</gene>
<dbReference type="PANTHER" id="PTHR44688:SF16">
    <property type="entry name" value="DNA-BINDING TRANSCRIPTIONAL ACTIVATOR DEVR_DOSR"/>
    <property type="match status" value="1"/>
</dbReference>
<dbReference type="Proteomes" id="UP000318801">
    <property type="component" value="Unassembled WGS sequence"/>
</dbReference>
<dbReference type="InterPro" id="IPR027417">
    <property type="entry name" value="P-loop_NTPase"/>
</dbReference>
<dbReference type="PRINTS" id="PR00038">
    <property type="entry name" value="HTHLUXR"/>
</dbReference>
<dbReference type="EMBL" id="VHLG01000001">
    <property type="protein sequence ID" value="TPW33460.1"/>
    <property type="molecule type" value="Genomic_DNA"/>
</dbReference>
<proteinExistence type="predicted"/>
<organism evidence="5 6">
    <name type="scientific">Martelella alba</name>
    <dbReference type="NCBI Taxonomy" id="2590451"/>
    <lineage>
        <taxon>Bacteria</taxon>
        <taxon>Pseudomonadati</taxon>
        <taxon>Pseudomonadota</taxon>
        <taxon>Alphaproteobacteria</taxon>
        <taxon>Hyphomicrobiales</taxon>
        <taxon>Aurantimonadaceae</taxon>
        <taxon>Martelella</taxon>
    </lineage>
</organism>
<sequence>MKDEFSDSLSLPPRNALKLLARPEIEQRLASGLEGQIVLIQAPAGYGKTELMAKLFRTAGRRGREALWLALRRDDQAEDIRQRIDAFLRHTVKGAGEALASTAVSKQVVEIYFDNAEKVETPAVLAWLFDQLPDHIRITIAGRRLPDLPLSRLRMRGLLSELGAQHLQFSRSERRQLLGAWLTASELDRIGETLGGWPALNRLALSELERGVRGLERSALIEGESRVYREFLHEEVFPSLDEVESRVLSAVEGIENFTLKIASALAELPYDYATLRKIEKLAPLIETEEQNAGWFRLSTVVARALEIQHGGETAEKRKARHIHAARLFAENGNLAKSVLHSSIAGEYELAVRTIEHAGGVELFLRAGYTVLRGIIRAVPHQVVLKTPSLRLCRAVMLGKTGKITEARDVLNALLDDTRQGRIPASENWVGMLRHIDSLNEVYEDRAMDMAGIARLREEAKGERKENTWRLGWIYNHLATCYTRMGDLPSARETAERGLALYQEEGSTYPQAFMFIHLGFISMLDNNCLKALEYLDKAFAIIHGQYWNDANLLAIADVPLAAIRYRQGNVSEAGKLMQRDLAIMERGEGWVDFYVEAYGVLARSRFTEGAEAAAHEVIDSGLALAQARDLPRLRQSLFVLRCELQTRAGMLDAAEATAQHWPAISDGSAWPTHREWWDARLAIGRLRLRQDRLEEAQILLEGLVSDMRAARRAEHLMRAQLLLTELYARTGDDDAAITALGEVAALAFPAGLVQQYRDEGRPLAETIRKMVRRVGLSRMGHRTAQYLAAVVIPEVRRVPRGGLLSHREVEVLSLLAEGLPNKAIARRLNVGEPTVKFHLKNLFSKLGVSRRALAVSVARQSGLISQEPPSGS</sequence>
<dbReference type="PANTHER" id="PTHR44688">
    <property type="entry name" value="DNA-BINDING TRANSCRIPTIONAL ACTIVATOR DEVR_DOSR"/>
    <property type="match status" value="1"/>
</dbReference>
<evidence type="ECO:0000313" key="5">
    <source>
        <dbReference type="EMBL" id="TPW33460.1"/>
    </source>
</evidence>
<evidence type="ECO:0000259" key="4">
    <source>
        <dbReference type="PROSITE" id="PS50043"/>
    </source>
</evidence>
<accession>A0A506UJG1</accession>
<feature type="domain" description="HTH luxR-type" evidence="4">
    <location>
        <begin position="796"/>
        <end position="861"/>
    </location>
</feature>
<keyword evidence="3" id="KW-0804">Transcription</keyword>
<dbReference type="InterPro" id="IPR041617">
    <property type="entry name" value="TPR_MalT"/>
</dbReference>
<dbReference type="Gene3D" id="1.25.40.10">
    <property type="entry name" value="Tetratricopeptide repeat domain"/>
    <property type="match status" value="1"/>
</dbReference>
<dbReference type="AlphaFoldDB" id="A0A506UJG1"/>
<keyword evidence="1" id="KW-0805">Transcription regulation</keyword>
<dbReference type="Pfam" id="PF00196">
    <property type="entry name" value="GerE"/>
    <property type="match status" value="1"/>
</dbReference>
<dbReference type="OrthoDB" id="8337506at2"/>
<dbReference type="GO" id="GO:0006355">
    <property type="term" value="P:regulation of DNA-templated transcription"/>
    <property type="evidence" value="ECO:0007669"/>
    <property type="project" value="InterPro"/>
</dbReference>
<dbReference type="InterPro" id="IPR036388">
    <property type="entry name" value="WH-like_DNA-bd_sf"/>
</dbReference>
<evidence type="ECO:0000256" key="2">
    <source>
        <dbReference type="ARBA" id="ARBA00023125"/>
    </source>
</evidence>
<evidence type="ECO:0000256" key="3">
    <source>
        <dbReference type="ARBA" id="ARBA00023163"/>
    </source>
</evidence>
<evidence type="ECO:0000313" key="6">
    <source>
        <dbReference type="Proteomes" id="UP000318801"/>
    </source>
</evidence>
<dbReference type="CDD" id="cd06170">
    <property type="entry name" value="LuxR_C_like"/>
    <property type="match status" value="1"/>
</dbReference>
<dbReference type="Pfam" id="PF17874">
    <property type="entry name" value="TPR_MalT"/>
    <property type="match status" value="1"/>
</dbReference>
<dbReference type="SUPFAM" id="SSF48452">
    <property type="entry name" value="TPR-like"/>
    <property type="match status" value="2"/>
</dbReference>
<dbReference type="InterPro" id="IPR000792">
    <property type="entry name" value="Tscrpt_reg_LuxR_C"/>
</dbReference>
<dbReference type="SUPFAM" id="SSF52540">
    <property type="entry name" value="P-loop containing nucleoside triphosphate hydrolases"/>
    <property type="match status" value="1"/>
</dbReference>
<name>A0A506UJG1_9HYPH</name>
<dbReference type="RefSeq" id="WP_141147399.1">
    <property type="nucleotide sequence ID" value="NZ_VHLG01000001.1"/>
</dbReference>
<comment type="caution">
    <text evidence="5">The sequence shown here is derived from an EMBL/GenBank/DDBJ whole genome shotgun (WGS) entry which is preliminary data.</text>
</comment>
<keyword evidence="6" id="KW-1185">Reference proteome</keyword>
<evidence type="ECO:0000256" key="1">
    <source>
        <dbReference type="ARBA" id="ARBA00023015"/>
    </source>
</evidence>
<keyword evidence="2" id="KW-0238">DNA-binding</keyword>
<dbReference type="PROSITE" id="PS50043">
    <property type="entry name" value="HTH_LUXR_2"/>
    <property type="match status" value="1"/>
</dbReference>
<dbReference type="SMART" id="SM00421">
    <property type="entry name" value="HTH_LUXR"/>
    <property type="match status" value="1"/>
</dbReference>